<keyword evidence="1" id="KW-0812">Transmembrane</keyword>
<evidence type="ECO:0000256" key="1">
    <source>
        <dbReference type="SAM" id="Phobius"/>
    </source>
</evidence>
<gene>
    <name evidence="2" type="ORF">GCM10023350_14140</name>
</gene>
<comment type="caution">
    <text evidence="2">The sequence shown here is derived from an EMBL/GenBank/DDBJ whole genome shotgun (WGS) entry which is preliminary data.</text>
</comment>
<dbReference type="Proteomes" id="UP001499882">
    <property type="component" value="Unassembled WGS sequence"/>
</dbReference>
<keyword evidence="1" id="KW-1133">Transmembrane helix</keyword>
<organism evidence="2 3">
    <name type="scientific">Nocardioides endophyticus</name>
    <dbReference type="NCBI Taxonomy" id="1353775"/>
    <lineage>
        <taxon>Bacteria</taxon>
        <taxon>Bacillati</taxon>
        <taxon>Actinomycetota</taxon>
        <taxon>Actinomycetes</taxon>
        <taxon>Propionibacteriales</taxon>
        <taxon>Nocardioidaceae</taxon>
        <taxon>Nocardioides</taxon>
    </lineage>
</organism>
<protein>
    <submittedName>
        <fullName evidence="2">Uncharacterized protein</fullName>
    </submittedName>
</protein>
<feature type="transmembrane region" description="Helical" evidence="1">
    <location>
        <begin position="47"/>
        <end position="65"/>
    </location>
</feature>
<reference evidence="3" key="1">
    <citation type="journal article" date="2019" name="Int. J. Syst. Evol. Microbiol.">
        <title>The Global Catalogue of Microorganisms (GCM) 10K type strain sequencing project: providing services to taxonomists for standard genome sequencing and annotation.</title>
        <authorList>
            <consortium name="The Broad Institute Genomics Platform"/>
            <consortium name="The Broad Institute Genome Sequencing Center for Infectious Disease"/>
            <person name="Wu L."/>
            <person name="Ma J."/>
        </authorList>
    </citation>
    <scope>NUCLEOTIDE SEQUENCE [LARGE SCALE GENOMIC DNA]</scope>
    <source>
        <strain evidence="3">JCM 18532</strain>
    </source>
</reference>
<accession>A0ABP8YL74</accession>
<dbReference type="EMBL" id="BAABKN010000009">
    <property type="protein sequence ID" value="GAA4731949.1"/>
    <property type="molecule type" value="Genomic_DNA"/>
</dbReference>
<keyword evidence="3" id="KW-1185">Reference proteome</keyword>
<evidence type="ECO:0000313" key="2">
    <source>
        <dbReference type="EMBL" id="GAA4731949.1"/>
    </source>
</evidence>
<sequence length="69" mass="7290">MGSFASFLSIGSSMSRLSVLSHQSDSSVLSNQSSWSILSSQTKGTRPMLLVIPAAITAATSYAVIRRRG</sequence>
<name>A0ABP8YL74_9ACTN</name>
<keyword evidence="1" id="KW-0472">Membrane</keyword>
<evidence type="ECO:0000313" key="3">
    <source>
        <dbReference type="Proteomes" id="UP001499882"/>
    </source>
</evidence>
<proteinExistence type="predicted"/>